<name>A0A7J5YYT6_DISMA</name>
<feature type="domain" description="MRH" evidence="9">
    <location>
        <begin position="787"/>
        <end position="1015"/>
    </location>
</feature>
<evidence type="ECO:0000256" key="8">
    <source>
        <dbReference type="SAM" id="Phobius"/>
    </source>
</evidence>
<evidence type="ECO:0000256" key="5">
    <source>
        <dbReference type="ARBA" id="ARBA00023157"/>
    </source>
</evidence>
<comment type="caution">
    <text evidence="10">The sequence shown here is derived from an EMBL/GenBank/DDBJ whole genome shotgun (WGS) entry which is preliminary data.</text>
</comment>
<dbReference type="InterPro" id="IPR056608">
    <property type="entry name" value="Elapor1/2_GBD"/>
</dbReference>
<feature type="region of interest" description="Disordered" evidence="7">
    <location>
        <begin position="88"/>
        <end position="107"/>
    </location>
</feature>
<sequence length="1261" mass="137771">MENGTKHSTENPCRLELDRVETYDKVVQAASVRLRVTPKARGHLQPELFSIVKSVPNNSRLQELEEEKGADREEKRKLVLFSVPDNPPSSVSLPSNLSGLNSPSSSSSSELWERLRQAGGDSKWQIEIEFELVPFTVMVRLEWSEMQLTVLMRSSAWFVAKCALILCTLRLIDGAKGQRQCSESEMSQGSGGWRPHATVVATDFLCRRFVYDWQNDYYYEYTECDSTGSRWRVAIPQSPGACTGLPEPVRGTECTFSCKAGEFLEMLSQECTQCAAGSYSLGSGIRFDQWDAMPAGFSSLATSLENSPPGDEKLTCNSSSWVPQGNYLDIQTATCFEFFIQNDQCQEMDQSADTKWLKLTNHGGWENHTVSLKSGTNILYWRTGGVLMRSKGAKPVLLKNIQIEGVAYTSECFPCIPGTFSRVPGSTTCDPCPRNTYSGHGASSCTPCNTTTQYAAEGSALCKDKPPCSRKDYFQFHTACDHEGKTQIIYKWIEPQICLEGVTGAESLPPSGEREPCPPVTPAFITTTRPPAHHAHRGPCTLCPAGTEPTLGYEYKWWNVLPPNMKTSCFNVGNSKCDNMNGWEVAGDHIQSGAGSSDNDYLILNIHIPGFKLPTSMSSHVGTEFGRITFEFETVCVADCELYFMMDVNRKSTTVVESWERTKTRITYTHVMTKNASVSYTWAFQRTNQPSDVRRFVNDVVRIYSISVSNAMDGVSSGCRACALSTQPTGSMCVPCPPGHYIDAHTSQCTECPQNTYLVPHATPGPDACKPCGPGSKSDKDHSLCYSDCHFTHAEGNVTLTYDFSLLGSVGSLLNGPSFTSKGTKYFHHFNISLCGGKDQLAVCTDNVTDLSINDAQREKGEGANAVKTFICQSTVIPATGRGFHTALASQSINLADTFLGATVDSTLDGIMAELYPQTSKKVPDVNFYYISLEATSSCESGRSTVVTLRCNPEKSTKGELSVPRYYISVPASPTPCLISHETLSCDVLQNRCPAGTCDGCSFDFLWESSGACPTCTERDYHQIEGACKGGKQDLLYVWTEPKLCMGGMALPEKKTLPCAGMEFWVRLGGAMGAFTAVLLVSLTCYFWKKNKRLAYKYSRLVMSANKECEMPGADSCAMMEGENEGDMEDEVVYTKPSLLGKLKAIASKGNGEKYEHVQLNSSQSKALVVLAETKVSQSGDEAGKQGGGERQIDIPAADVAVVVHSNLPCGVYLVGAGPLNDYISQQLTSCALLPLMSLSGIAAASCSTVPLNVNKFNTEM</sequence>
<protein>
    <recommendedName>
        <fullName evidence="9">MRH domain-containing protein</fullName>
    </recommendedName>
</protein>
<dbReference type="GO" id="GO:0012505">
    <property type="term" value="C:endomembrane system"/>
    <property type="evidence" value="ECO:0007669"/>
    <property type="project" value="UniProtKB-SubCell"/>
</dbReference>
<dbReference type="PANTHER" id="PTHR22727:SF3">
    <property type="entry name" value="ENDOSOME_LYSOSOME-ASSOCIATED APOPTOSIS AND AUTOPHAGY REGULATOR FAMILY MEMBER 2"/>
    <property type="match status" value="1"/>
</dbReference>
<dbReference type="Proteomes" id="UP000518266">
    <property type="component" value="Unassembled WGS sequence"/>
</dbReference>
<keyword evidence="1 8" id="KW-0812">Transmembrane</keyword>
<dbReference type="SMART" id="SM01411">
    <property type="entry name" value="Ephrin_rec_like"/>
    <property type="match status" value="3"/>
</dbReference>
<dbReference type="PROSITE" id="PS51914">
    <property type="entry name" value="MRH"/>
    <property type="match status" value="1"/>
</dbReference>
<keyword evidence="2" id="KW-0732">Signal</keyword>
<evidence type="ECO:0000256" key="7">
    <source>
        <dbReference type="SAM" id="MobiDB-lite"/>
    </source>
</evidence>
<organism evidence="10 11">
    <name type="scientific">Dissostichus mawsoni</name>
    <name type="common">Antarctic cod</name>
    <dbReference type="NCBI Taxonomy" id="36200"/>
    <lineage>
        <taxon>Eukaryota</taxon>
        <taxon>Metazoa</taxon>
        <taxon>Chordata</taxon>
        <taxon>Craniata</taxon>
        <taxon>Vertebrata</taxon>
        <taxon>Euteleostomi</taxon>
        <taxon>Actinopterygii</taxon>
        <taxon>Neopterygii</taxon>
        <taxon>Teleostei</taxon>
        <taxon>Neoteleostei</taxon>
        <taxon>Acanthomorphata</taxon>
        <taxon>Eupercaria</taxon>
        <taxon>Perciformes</taxon>
        <taxon>Notothenioidei</taxon>
        <taxon>Nototheniidae</taxon>
        <taxon>Dissostichus</taxon>
    </lineage>
</organism>
<evidence type="ECO:0000256" key="2">
    <source>
        <dbReference type="ARBA" id="ARBA00022729"/>
    </source>
</evidence>
<dbReference type="InterPro" id="IPR056606">
    <property type="entry name" value="Elapor1/2_C"/>
</dbReference>
<evidence type="ECO:0000313" key="10">
    <source>
        <dbReference type="EMBL" id="KAF3854742.1"/>
    </source>
</evidence>
<evidence type="ECO:0000259" key="9">
    <source>
        <dbReference type="PROSITE" id="PS51914"/>
    </source>
</evidence>
<proteinExistence type="predicted"/>
<dbReference type="InterPro" id="IPR056609">
    <property type="entry name" value="Elapor1-like_3rd"/>
</dbReference>
<dbReference type="Pfam" id="PF23089">
    <property type="entry name" value="ELAPOR1_C"/>
    <property type="match status" value="1"/>
</dbReference>
<dbReference type="InterPro" id="IPR044865">
    <property type="entry name" value="MRH_dom"/>
</dbReference>
<dbReference type="GO" id="GO:0030513">
    <property type="term" value="P:positive regulation of BMP signaling pathway"/>
    <property type="evidence" value="ECO:0007669"/>
    <property type="project" value="TreeGrafter"/>
</dbReference>
<dbReference type="EMBL" id="JAAKFY010000007">
    <property type="protein sequence ID" value="KAF3854742.1"/>
    <property type="molecule type" value="Genomic_DNA"/>
</dbReference>
<dbReference type="OrthoDB" id="439917at2759"/>
<evidence type="ECO:0000256" key="4">
    <source>
        <dbReference type="ARBA" id="ARBA00023136"/>
    </source>
</evidence>
<keyword evidence="4 8" id="KW-0472">Membrane</keyword>
<evidence type="ECO:0000256" key="1">
    <source>
        <dbReference type="ARBA" id="ARBA00022692"/>
    </source>
</evidence>
<dbReference type="InterPro" id="IPR039181">
    <property type="entry name" value="Elapor1/2"/>
</dbReference>
<feature type="transmembrane region" description="Helical" evidence="8">
    <location>
        <begin position="1064"/>
        <end position="1088"/>
    </location>
</feature>
<dbReference type="GO" id="GO:0016020">
    <property type="term" value="C:membrane"/>
    <property type="evidence" value="ECO:0007669"/>
    <property type="project" value="TreeGrafter"/>
</dbReference>
<dbReference type="Pfam" id="PF23032">
    <property type="entry name" value="GBD_ELAPOR1-like_3rd"/>
    <property type="match status" value="1"/>
</dbReference>
<evidence type="ECO:0000256" key="3">
    <source>
        <dbReference type="ARBA" id="ARBA00022989"/>
    </source>
</evidence>
<dbReference type="InterPro" id="IPR009030">
    <property type="entry name" value="Growth_fac_rcpt_cys_sf"/>
</dbReference>
<keyword evidence="5" id="KW-1015">Disulfide bond</keyword>
<dbReference type="Pfam" id="PF23031">
    <property type="entry name" value="GBD_ELAPOR1"/>
    <property type="match status" value="1"/>
</dbReference>
<keyword evidence="11" id="KW-1185">Reference proteome</keyword>
<dbReference type="SUPFAM" id="SSF57184">
    <property type="entry name" value="Growth factor receptor domain"/>
    <property type="match status" value="1"/>
</dbReference>
<dbReference type="AlphaFoldDB" id="A0A7J5YYT6"/>
<evidence type="ECO:0000256" key="6">
    <source>
        <dbReference type="ARBA" id="ARBA00046288"/>
    </source>
</evidence>
<keyword evidence="3 8" id="KW-1133">Transmembrane helix</keyword>
<dbReference type="Pfam" id="PF23087">
    <property type="entry name" value="MRH_ELAPOR1_9th"/>
    <property type="match status" value="1"/>
</dbReference>
<gene>
    <name evidence="10" type="ORF">F7725_022797</name>
</gene>
<reference evidence="10 11" key="1">
    <citation type="submission" date="2020-03" db="EMBL/GenBank/DDBJ databases">
        <title>Dissostichus mawsoni Genome sequencing and assembly.</title>
        <authorList>
            <person name="Park H."/>
        </authorList>
    </citation>
    <scope>NUCLEOTIDE SEQUENCE [LARGE SCALE GENOMIC DNA]</scope>
    <source>
        <strain evidence="10">DM0001</strain>
        <tissue evidence="10">Muscle</tissue>
    </source>
</reference>
<dbReference type="InterPro" id="IPR056607">
    <property type="entry name" value="Elapor1/2_MRH"/>
</dbReference>
<dbReference type="PANTHER" id="PTHR22727">
    <property type="entry name" value="PROTEIN CBG13728"/>
    <property type="match status" value="1"/>
</dbReference>
<accession>A0A7J5YYT6</accession>
<evidence type="ECO:0000313" key="11">
    <source>
        <dbReference type="Proteomes" id="UP000518266"/>
    </source>
</evidence>
<comment type="subcellular location">
    <subcellularLocation>
        <location evidence="6">Endomembrane system</location>
        <topology evidence="6">Single-pass type I membrane protein</topology>
    </subcellularLocation>
</comment>